<feature type="chain" id="PRO_5018162509" description="Lipoprotein" evidence="1">
    <location>
        <begin position="21"/>
        <end position="437"/>
    </location>
</feature>
<organism evidence="2 3">
    <name type="scientific">Stagnimonas aquatica</name>
    <dbReference type="NCBI Taxonomy" id="2689987"/>
    <lineage>
        <taxon>Bacteria</taxon>
        <taxon>Pseudomonadati</taxon>
        <taxon>Pseudomonadota</taxon>
        <taxon>Gammaproteobacteria</taxon>
        <taxon>Nevskiales</taxon>
        <taxon>Nevskiaceae</taxon>
        <taxon>Stagnimonas</taxon>
    </lineage>
</organism>
<sequence>MKSVLACGLLSGLCLLSACGTDDGDPVTGRLAAVPLIPGAGPDGSFYAAPADGSGKSLATRWPILLSHPFSLTAERSFRGDTPEGSGFDAYGVKKMLEAGGAVVYQPDKLAYGAHETRGRLLYKKCAGSTLPELLCEGDRPQPVDGVYLATLQYCGDAALRARSGFGDEDSCRRGLKFNLICHSQGCPDSRYMLAAVRNEFSGELMYRHLASWTSMAGANKGTAQADWTLEMTGSCLSPGCRSPLVDLVLAADSYRQNGALIVNGSESAVALSRKYMLLTTDMDCDPGAGKACAPSFNQLYPLPVDPEQPVYYQSFSSQIDDISHPCYARNELNWRIVLDREGPNDGNISVDSQKFSHYGPGATGGVTPVLARWVSGRSSDPSRPHPGLNHMAYADSKVPGLDEGRLSCQGEDNSQFRFSRLGLYRDIVAELVLRGY</sequence>
<dbReference type="Proteomes" id="UP000282106">
    <property type="component" value="Unassembled WGS sequence"/>
</dbReference>
<dbReference type="EMBL" id="RJVO01000004">
    <property type="protein sequence ID" value="ROH89662.1"/>
    <property type="molecule type" value="Genomic_DNA"/>
</dbReference>
<name>A0A3N0VAI6_9GAMM</name>
<protein>
    <recommendedName>
        <fullName evidence="4">Lipoprotein</fullName>
    </recommendedName>
</protein>
<dbReference type="RefSeq" id="WP_123211959.1">
    <property type="nucleotide sequence ID" value="NZ_RJVO01000004.1"/>
</dbReference>
<dbReference type="SUPFAM" id="SSF53474">
    <property type="entry name" value="alpha/beta-Hydrolases"/>
    <property type="match status" value="1"/>
</dbReference>
<evidence type="ECO:0008006" key="4">
    <source>
        <dbReference type="Google" id="ProtNLM"/>
    </source>
</evidence>
<reference evidence="2 3" key="1">
    <citation type="submission" date="2018-10" db="EMBL/GenBank/DDBJ databases">
        <authorList>
            <person name="Chen W.-M."/>
        </authorList>
    </citation>
    <scope>NUCLEOTIDE SEQUENCE [LARGE SCALE GENOMIC DNA]</scope>
    <source>
        <strain evidence="2 3">THS-13</strain>
    </source>
</reference>
<keyword evidence="1" id="KW-0732">Signal</keyword>
<evidence type="ECO:0000313" key="3">
    <source>
        <dbReference type="Proteomes" id="UP000282106"/>
    </source>
</evidence>
<gene>
    <name evidence="2" type="ORF">ED208_11095</name>
</gene>
<proteinExistence type="predicted"/>
<accession>A0A3N0VAI6</accession>
<comment type="caution">
    <text evidence="2">The sequence shown here is derived from an EMBL/GenBank/DDBJ whole genome shotgun (WGS) entry which is preliminary data.</text>
</comment>
<dbReference type="PROSITE" id="PS51257">
    <property type="entry name" value="PROKAR_LIPOPROTEIN"/>
    <property type="match status" value="1"/>
</dbReference>
<dbReference type="InParanoid" id="A0A3N0VAI6"/>
<dbReference type="InterPro" id="IPR029058">
    <property type="entry name" value="AB_hydrolase_fold"/>
</dbReference>
<evidence type="ECO:0000313" key="2">
    <source>
        <dbReference type="EMBL" id="ROH89662.1"/>
    </source>
</evidence>
<feature type="signal peptide" evidence="1">
    <location>
        <begin position="1"/>
        <end position="20"/>
    </location>
</feature>
<evidence type="ECO:0000256" key="1">
    <source>
        <dbReference type="SAM" id="SignalP"/>
    </source>
</evidence>
<dbReference type="AlphaFoldDB" id="A0A3N0VAI6"/>
<dbReference type="Gene3D" id="3.40.50.1820">
    <property type="entry name" value="alpha/beta hydrolase"/>
    <property type="match status" value="1"/>
</dbReference>
<keyword evidence="3" id="KW-1185">Reference proteome</keyword>